<dbReference type="OrthoDB" id="20872at2759"/>
<dbReference type="PANTHER" id="PTHR46082:SF6">
    <property type="entry name" value="AAA+ ATPASE DOMAIN-CONTAINING PROTEIN-RELATED"/>
    <property type="match status" value="1"/>
</dbReference>
<dbReference type="GO" id="GO:0043531">
    <property type="term" value="F:ADP binding"/>
    <property type="evidence" value="ECO:0007669"/>
    <property type="project" value="InterPro"/>
</dbReference>
<dbReference type="SUPFAM" id="SSF52540">
    <property type="entry name" value="P-loop containing nucleoside triphosphate hydrolases"/>
    <property type="match status" value="1"/>
</dbReference>
<gene>
    <name evidence="2" type="ORF">K469DRAFT_693571</name>
</gene>
<dbReference type="InterPro" id="IPR053137">
    <property type="entry name" value="NLR-like"/>
</dbReference>
<evidence type="ECO:0000313" key="3">
    <source>
        <dbReference type="Proteomes" id="UP000800200"/>
    </source>
</evidence>
<protein>
    <recommendedName>
        <fullName evidence="1">NB-ARC domain-containing protein</fullName>
    </recommendedName>
</protein>
<evidence type="ECO:0000313" key="2">
    <source>
        <dbReference type="EMBL" id="KAF2180116.1"/>
    </source>
</evidence>
<dbReference type="PANTHER" id="PTHR46082">
    <property type="entry name" value="ATP/GTP-BINDING PROTEIN-RELATED"/>
    <property type="match status" value="1"/>
</dbReference>
<sequence length="257" mass="28985">MPFQRDPQFVSRTSEIAQADVMLSSETRCERVAIIGFGGVGKTQIALEFAHQLRERQPDCSVFWIPVTSIERMLEAYLEIGQQLQIPNLEQEKADVQKLVRRRLSQESSGRWLLVFNNADDIDIWTDKVDMTAGLGRRIDYMPKSKHGSILFTTRSRKAATKLAGKNVVLVGEMDETTAKDLLKKSLIDQDLLTDDGAATDLLQNSPISPLQLSKQLHTLMRTKSPYLSIQRFSTMQSRILSSSLARNLRMTGDITT</sequence>
<dbReference type="Proteomes" id="UP000800200">
    <property type="component" value="Unassembled WGS sequence"/>
</dbReference>
<dbReference type="InterPro" id="IPR027417">
    <property type="entry name" value="P-loop_NTPase"/>
</dbReference>
<organism evidence="2 3">
    <name type="scientific">Zopfia rhizophila CBS 207.26</name>
    <dbReference type="NCBI Taxonomy" id="1314779"/>
    <lineage>
        <taxon>Eukaryota</taxon>
        <taxon>Fungi</taxon>
        <taxon>Dikarya</taxon>
        <taxon>Ascomycota</taxon>
        <taxon>Pezizomycotina</taxon>
        <taxon>Dothideomycetes</taxon>
        <taxon>Dothideomycetes incertae sedis</taxon>
        <taxon>Zopfiaceae</taxon>
        <taxon>Zopfia</taxon>
    </lineage>
</organism>
<dbReference type="InterPro" id="IPR002182">
    <property type="entry name" value="NB-ARC"/>
</dbReference>
<dbReference type="EMBL" id="ML994660">
    <property type="protein sequence ID" value="KAF2180116.1"/>
    <property type="molecule type" value="Genomic_DNA"/>
</dbReference>
<keyword evidence="3" id="KW-1185">Reference proteome</keyword>
<proteinExistence type="predicted"/>
<dbReference type="Pfam" id="PF00931">
    <property type="entry name" value="NB-ARC"/>
    <property type="match status" value="1"/>
</dbReference>
<dbReference type="Gene3D" id="3.40.50.300">
    <property type="entry name" value="P-loop containing nucleotide triphosphate hydrolases"/>
    <property type="match status" value="1"/>
</dbReference>
<feature type="domain" description="NB-ARC" evidence="1">
    <location>
        <begin position="21"/>
        <end position="187"/>
    </location>
</feature>
<accession>A0A6A6DR61</accession>
<reference evidence="2" key="1">
    <citation type="journal article" date="2020" name="Stud. Mycol.">
        <title>101 Dothideomycetes genomes: a test case for predicting lifestyles and emergence of pathogens.</title>
        <authorList>
            <person name="Haridas S."/>
            <person name="Albert R."/>
            <person name="Binder M."/>
            <person name="Bloem J."/>
            <person name="Labutti K."/>
            <person name="Salamov A."/>
            <person name="Andreopoulos B."/>
            <person name="Baker S."/>
            <person name="Barry K."/>
            <person name="Bills G."/>
            <person name="Bluhm B."/>
            <person name="Cannon C."/>
            <person name="Castanera R."/>
            <person name="Culley D."/>
            <person name="Daum C."/>
            <person name="Ezra D."/>
            <person name="Gonzalez J."/>
            <person name="Henrissat B."/>
            <person name="Kuo A."/>
            <person name="Liang C."/>
            <person name="Lipzen A."/>
            <person name="Lutzoni F."/>
            <person name="Magnuson J."/>
            <person name="Mondo S."/>
            <person name="Nolan M."/>
            <person name="Ohm R."/>
            <person name="Pangilinan J."/>
            <person name="Park H.-J."/>
            <person name="Ramirez L."/>
            <person name="Alfaro M."/>
            <person name="Sun H."/>
            <person name="Tritt A."/>
            <person name="Yoshinaga Y."/>
            <person name="Zwiers L.-H."/>
            <person name="Turgeon B."/>
            <person name="Goodwin S."/>
            <person name="Spatafora J."/>
            <person name="Crous P."/>
            <person name="Grigoriev I."/>
        </authorList>
    </citation>
    <scope>NUCLEOTIDE SEQUENCE</scope>
    <source>
        <strain evidence="2">CBS 207.26</strain>
    </source>
</reference>
<name>A0A6A6DR61_9PEZI</name>
<dbReference type="AlphaFoldDB" id="A0A6A6DR61"/>
<evidence type="ECO:0000259" key="1">
    <source>
        <dbReference type="Pfam" id="PF00931"/>
    </source>
</evidence>